<reference evidence="3 4" key="2">
    <citation type="submission" date="2024-01" db="EMBL/GenBank/DDBJ databases">
        <authorList>
            <person name="Xie X."/>
        </authorList>
    </citation>
    <scope>NUCLEOTIDE SEQUENCE [LARGE SCALE GENOMIC DNA]</scope>
    <source>
        <strain evidence="3">SCUT-1</strain>
    </source>
</reference>
<keyword evidence="1 3" id="KW-0032">Aminotransferase</keyword>
<sequence>MSFTPFDIEVIQSKWEQQVEFNLVESGVHPLRLEELLGFPGGELEVGALLATELNYPHVNGIPALRENIARLYPVASGAAAGIDNVLVTVGASEANNIIMQALMEPGDELLTQTPTYMQLWGMALNTGHTVKTFGLQADAGWALDLEALHNGLSSHTKIIAVCNPNNPTGYIMTEAEMDAVVEAADRVGAWIVADEVYRGAERLREDETPSFYGRYGKVLCLGSLSKAYGLPGLRIGWITGPADAIEALWRRHEYTTVSATILSNKLAALALSPAVRPQLIQRTRDYVRKGFPVLEAWMQEQAGLFSYTPPQASAITFIRYHLDINSTQLMEQLCRETGVFVGAGDAFGMDHYLRIAFGQDKAVLEEAFARISRVLHQLQAA</sequence>
<keyword evidence="1" id="KW-0808">Transferase</keyword>
<dbReference type="RefSeq" id="WP_324697237.1">
    <property type="nucleotide sequence ID" value="NZ_JAYMYJ010000142.1"/>
</dbReference>
<dbReference type="InterPro" id="IPR015422">
    <property type="entry name" value="PyrdxlP-dep_Trfase_small"/>
</dbReference>
<feature type="domain" description="Aminotransferase class I/classII large" evidence="2">
    <location>
        <begin position="53"/>
        <end position="372"/>
    </location>
</feature>
<name>A0ABU6D337_9GAMM</name>
<evidence type="ECO:0000313" key="4">
    <source>
        <dbReference type="Proteomes" id="UP001308005"/>
    </source>
</evidence>
<comment type="similarity">
    <text evidence="1">Belongs to the class-I pyridoxal-phosphate-dependent aminotransferase family.</text>
</comment>
<proteinExistence type="inferred from homology"/>
<organism evidence="3 4">
    <name type="scientific">Candidatus Thiothrix phosphatis</name>
    <dbReference type="NCBI Taxonomy" id="3112415"/>
    <lineage>
        <taxon>Bacteria</taxon>
        <taxon>Pseudomonadati</taxon>
        <taxon>Pseudomonadota</taxon>
        <taxon>Gammaproteobacteria</taxon>
        <taxon>Thiotrichales</taxon>
        <taxon>Thiotrichaceae</taxon>
        <taxon>Thiothrix</taxon>
    </lineage>
</organism>
<gene>
    <name evidence="3" type="ORF">VSS37_17390</name>
</gene>
<dbReference type="Gene3D" id="3.40.640.10">
    <property type="entry name" value="Type I PLP-dependent aspartate aminotransferase-like (Major domain)"/>
    <property type="match status" value="1"/>
</dbReference>
<evidence type="ECO:0000256" key="1">
    <source>
        <dbReference type="RuleBase" id="RU000481"/>
    </source>
</evidence>
<dbReference type="Gene3D" id="3.90.1150.10">
    <property type="entry name" value="Aspartate Aminotransferase, domain 1"/>
    <property type="match status" value="1"/>
</dbReference>
<dbReference type="CDD" id="cd00609">
    <property type="entry name" value="AAT_like"/>
    <property type="match status" value="1"/>
</dbReference>
<dbReference type="InterPro" id="IPR004838">
    <property type="entry name" value="NHTrfase_class1_PyrdxlP-BS"/>
</dbReference>
<dbReference type="InterPro" id="IPR004839">
    <property type="entry name" value="Aminotransferase_I/II_large"/>
</dbReference>
<comment type="cofactor">
    <cofactor evidence="1">
        <name>pyridoxal 5'-phosphate</name>
        <dbReference type="ChEBI" id="CHEBI:597326"/>
    </cofactor>
</comment>
<dbReference type="EC" id="2.6.1.-" evidence="1"/>
<dbReference type="PANTHER" id="PTHR43510:SF1">
    <property type="entry name" value="AMINOTRANSFERASE FUNCTION, HYPOTHETICAL (EUROFUNG)"/>
    <property type="match status" value="1"/>
</dbReference>
<dbReference type="Pfam" id="PF00155">
    <property type="entry name" value="Aminotran_1_2"/>
    <property type="match status" value="1"/>
</dbReference>
<protein>
    <recommendedName>
        <fullName evidence="1">Aminotransferase</fullName>
        <ecNumber evidence="1">2.6.1.-</ecNumber>
    </recommendedName>
</protein>
<evidence type="ECO:0000313" key="3">
    <source>
        <dbReference type="EMBL" id="MEB4592762.1"/>
    </source>
</evidence>
<evidence type="ECO:0000259" key="2">
    <source>
        <dbReference type="Pfam" id="PF00155"/>
    </source>
</evidence>
<dbReference type="Proteomes" id="UP001308005">
    <property type="component" value="Unassembled WGS sequence"/>
</dbReference>
<reference evidence="4" key="1">
    <citation type="submission" date="2023-07" db="EMBL/GenBank/DDBJ databases">
        <title>The carbon used by Thiothrix.</title>
        <authorList>
            <person name="Chen L."/>
        </authorList>
    </citation>
    <scope>NUCLEOTIDE SEQUENCE [LARGE SCALE GENOMIC DNA]</scope>
</reference>
<dbReference type="InterPro" id="IPR015421">
    <property type="entry name" value="PyrdxlP-dep_Trfase_major"/>
</dbReference>
<dbReference type="EMBL" id="JAYMYJ010000142">
    <property type="protein sequence ID" value="MEB4592762.1"/>
    <property type="molecule type" value="Genomic_DNA"/>
</dbReference>
<comment type="caution">
    <text evidence="3">The sequence shown here is derived from an EMBL/GenBank/DDBJ whole genome shotgun (WGS) entry which is preliminary data.</text>
</comment>
<keyword evidence="4" id="KW-1185">Reference proteome</keyword>
<dbReference type="PANTHER" id="PTHR43510">
    <property type="entry name" value="AMINOTRANSFERASE FUNCTION, HYPOTHETICAL (EUROFUNG)"/>
    <property type="match status" value="1"/>
</dbReference>
<dbReference type="GO" id="GO:0008483">
    <property type="term" value="F:transaminase activity"/>
    <property type="evidence" value="ECO:0007669"/>
    <property type="project" value="UniProtKB-KW"/>
</dbReference>
<dbReference type="PROSITE" id="PS00105">
    <property type="entry name" value="AA_TRANSFER_CLASS_1"/>
    <property type="match status" value="1"/>
</dbReference>
<accession>A0ABU6D337</accession>
<dbReference type="SUPFAM" id="SSF53383">
    <property type="entry name" value="PLP-dependent transferases"/>
    <property type="match status" value="1"/>
</dbReference>
<dbReference type="InterPro" id="IPR015424">
    <property type="entry name" value="PyrdxlP-dep_Trfase"/>
</dbReference>